<dbReference type="Gene3D" id="3.40.50.300">
    <property type="entry name" value="P-loop containing nucleotide triphosphate hydrolases"/>
    <property type="match status" value="1"/>
</dbReference>
<reference evidence="1" key="1">
    <citation type="submission" date="2018-05" db="EMBL/GenBank/DDBJ databases">
        <authorList>
            <person name="Lanie J.A."/>
            <person name="Ng W.-L."/>
            <person name="Kazmierczak K.M."/>
            <person name="Andrzejewski T.M."/>
            <person name="Davidsen T.M."/>
            <person name="Wayne K.J."/>
            <person name="Tettelin H."/>
            <person name="Glass J.I."/>
            <person name="Rusch D."/>
            <person name="Podicherti R."/>
            <person name="Tsui H.-C.T."/>
            <person name="Winkler M.E."/>
        </authorList>
    </citation>
    <scope>NUCLEOTIDE SEQUENCE</scope>
</reference>
<feature type="non-terminal residue" evidence="1">
    <location>
        <position position="78"/>
    </location>
</feature>
<organism evidence="1">
    <name type="scientific">marine metagenome</name>
    <dbReference type="NCBI Taxonomy" id="408172"/>
    <lineage>
        <taxon>unclassified sequences</taxon>
        <taxon>metagenomes</taxon>
        <taxon>ecological metagenomes</taxon>
    </lineage>
</organism>
<dbReference type="GO" id="GO:0003677">
    <property type="term" value="F:DNA binding"/>
    <property type="evidence" value="ECO:0007669"/>
    <property type="project" value="InterPro"/>
</dbReference>
<dbReference type="GO" id="GO:0006289">
    <property type="term" value="P:nucleotide-excision repair"/>
    <property type="evidence" value="ECO:0007669"/>
    <property type="project" value="InterPro"/>
</dbReference>
<accession>A0A382M4U0</accession>
<dbReference type="GO" id="GO:0005524">
    <property type="term" value="F:ATP binding"/>
    <property type="evidence" value="ECO:0007669"/>
    <property type="project" value="InterPro"/>
</dbReference>
<dbReference type="PANTHER" id="PTHR24029">
    <property type="entry name" value="UVRABC SYSTEM PROTEIN B"/>
    <property type="match status" value="1"/>
</dbReference>
<gene>
    <name evidence="1" type="ORF">METZ01_LOCUS296787</name>
</gene>
<dbReference type="EMBL" id="UINC01091286">
    <property type="protein sequence ID" value="SVC43933.1"/>
    <property type="molecule type" value="Genomic_DNA"/>
</dbReference>
<dbReference type="GO" id="GO:0016887">
    <property type="term" value="F:ATP hydrolysis activity"/>
    <property type="evidence" value="ECO:0007669"/>
    <property type="project" value="InterPro"/>
</dbReference>
<dbReference type="SUPFAM" id="SSF52540">
    <property type="entry name" value="P-loop containing nucleoside triphosphate hydrolases"/>
    <property type="match status" value="1"/>
</dbReference>
<dbReference type="GO" id="GO:0009380">
    <property type="term" value="C:excinuclease repair complex"/>
    <property type="evidence" value="ECO:0007669"/>
    <property type="project" value="InterPro"/>
</dbReference>
<dbReference type="InterPro" id="IPR004807">
    <property type="entry name" value="UvrB"/>
</dbReference>
<proteinExistence type="predicted"/>
<evidence type="ECO:0000313" key="1">
    <source>
        <dbReference type="EMBL" id="SVC43933.1"/>
    </source>
</evidence>
<dbReference type="AlphaFoldDB" id="A0A382M4U0"/>
<protein>
    <recommendedName>
        <fullName evidence="2">Helicase/UvrB N-terminal domain-containing protein</fullName>
    </recommendedName>
</protein>
<evidence type="ECO:0008006" key="2">
    <source>
        <dbReference type="Google" id="ProtNLM"/>
    </source>
</evidence>
<dbReference type="InterPro" id="IPR027417">
    <property type="entry name" value="P-loop_NTPase"/>
</dbReference>
<sequence length="78" mass="8586">MNFIYGLKLNVYVNENSPIMARKFQQKDRKFQLESVFSPKGDQPGAIDQLLSGIDSGAKYQTLLGVTGSGKTFTLANV</sequence>
<dbReference type="PANTHER" id="PTHR24029:SF0">
    <property type="entry name" value="UVRABC SYSTEM PROTEIN B"/>
    <property type="match status" value="1"/>
</dbReference>
<name>A0A382M4U0_9ZZZZ</name>